<dbReference type="Pfam" id="PF00001">
    <property type="entry name" value="7tm_1"/>
    <property type="match status" value="1"/>
</dbReference>
<feature type="transmembrane region" description="Helical" evidence="10">
    <location>
        <begin position="326"/>
        <end position="350"/>
    </location>
</feature>
<dbReference type="PROSITE" id="PS50262">
    <property type="entry name" value="G_PROTEIN_RECEP_F1_2"/>
    <property type="match status" value="1"/>
</dbReference>
<proteinExistence type="inferred from homology"/>
<dbReference type="PRINTS" id="PR00237">
    <property type="entry name" value="GPCRRHODOPSN"/>
</dbReference>
<accession>A0A1D1VH49</accession>
<evidence type="ECO:0000256" key="8">
    <source>
        <dbReference type="RuleBase" id="RU000688"/>
    </source>
</evidence>
<dbReference type="PANTHER" id="PTHR24235">
    <property type="entry name" value="NEUROPEPTIDE Y RECEPTOR"/>
    <property type="match status" value="1"/>
</dbReference>
<dbReference type="SUPFAM" id="SSF81321">
    <property type="entry name" value="Family A G protein-coupled receptor-like"/>
    <property type="match status" value="1"/>
</dbReference>
<feature type="transmembrane region" description="Helical" evidence="10">
    <location>
        <begin position="179"/>
        <end position="201"/>
    </location>
</feature>
<reference evidence="12 13" key="1">
    <citation type="journal article" date="2016" name="Nat. Commun.">
        <title>Extremotolerant tardigrade genome and improved radiotolerance of human cultured cells by tardigrade-unique protein.</title>
        <authorList>
            <person name="Hashimoto T."/>
            <person name="Horikawa D.D."/>
            <person name="Saito Y."/>
            <person name="Kuwahara H."/>
            <person name="Kozuka-Hata H."/>
            <person name="Shin-I T."/>
            <person name="Minakuchi Y."/>
            <person name="Ohishi K."/>
            <person name="Motoyama A."/>
            <person name="Aizu T."/>
            <person name="Enomoto A."/>
            <person name="Kondo K."/>
            <person name="Tanaka S."/>
            <person name="Hara Y."/>
            <person name="Koshikawa S."/>
            <person name="Sagara H."/>
            <person name="Miura T."/>
            <person name="Yokobori S."/>
            <person name="Miyagawa K."/>
            <person name="Suzuki Y."/>
            <person name="Kubo T."/>
            <person name="Oyama M."/>
            <person name="Kohara Y."/>
            <person name="Fujiyama A."/>
            <person name="Arakawa K."/>
            <person name="Katayama T."/>
            <person name="Toyoda A."/>
            <person name="Kunieda T."/>
        </authorList>
    </citation>
    <scope>NUCLEOTIDE SEQUENCE [LARGE SCALE GENOMIC DNA]</scope>
    <source>
        <strain evidence="12 13">YOKOZUNA-1</strain>
    </source>
</reference>
<evidence type="ECO:0000256" key="7">
    <source>
        <dbReference type="ARBA" id="ARBA00023224"/>
    </source>
</evidence>
<keyword evidence="13" id="KW-1185">Reference proteome</keyword>
<evidence type="ECO:0000256" key="1">
    <source>
        <dbReference type="ARBA" id="ARBA00004141"/>
    </source>
</evidence>
<keyword evidence="7 8" id="KW-0807">Transducer</keyword>
<protein>
    <recommendedName>
        <fullName evidence="11">G-protein coupled receptors family 1 profile domain-containing protein</fullName>
    </recommendedName>
</protein>
<feature type="transmembrane region" description="Helical" evidence="10">
    <location>
        <begin position="244"/>
        <end position="265"/>
    </location>
</feature>
<dbReference type="GO" id="GO:0005886">
    <property type="term" value="C:plasma membrane"/>
    <property type="evidence" value="ECO:0007669"/>
    <property type="project" value="TreeGrafter"/>
</dbReference>
<feature type="compositionally biased region" description="Polar residues" evidence="9">
    <location>
        <begin position="416"/>
        <end position="440"/>
    </location>
</feature>
<organism evidence="12 13">
    <name type="scientific">Ramazzottius varieornatus</name>
    <name type="common">Water bear</name>
    <name type="synonym">Tardigrade</name>
    <dbReference type="NCBI Taxonomy" id="947166"/>
    <lineage>
        <taxon>Eukaryota</taxon>
        <taxon>Metazoa</taxon>
        <taxon>Ecdysozoa</taxon>
        <taxon>Tardigrada</taxon>
        <taxon>Eutardigrada</taxon>
        <taxon>Parachela</taxon>
        <taxon>Hypsibioidea</taxon>
        <taxon>Ramazzottiidae</taxon>
        <taxon>Ramazzottius</taxon>
    </lineage>
</organism>
<feature type="compositionally biased region" description="Low complexity" evidence="9">
    <location>
        <begin position="465"/>
        <end position="482"/>
    </location>
</feature>
<evidence type="ECO:0000256" key="5">
    <source>
        <dbReference type="ARBA" id="ARBA00023136"/>
    </source>
</evidence>
<evidence type="ECO:0000256" key="4">
    <source>
        <dbReference type="ARBA" id="ARBA00023040"/>
    </source>
</evidence>
<dbReference type="OrthoDB" id="10053194at2759"/>
<comment type="similarity">
    <text evidence="8">Belongs to the G-protein coupled receptor 1 family.</text>
</comment>
<keyword evidence="3 10" id="KW-1133">Transmembrane helix</keyword>
<dbReference type="STRING" id="947166.A0A1D1VH49"/>
<evidence type="ECO:0000256" key="2">
    <source>
        <dbReference type="ARBA" id="ARBA00022692"/>
    </source>
</evidence>
<dbReference type="GO" id="GO:0008188">
    <property type="term" value="F:neuropeptide receptor activity"/>
    <property type="evidence" value="ECO:0007669"/>
    <property type="project" value="TreeGrafter"/>
</dbReference>
<feature type="region of interest" description="Disordered" evidence="9">
    <location>
        <begin position="416"/>
        <end position="490"/>
    </location>
</feature>
<evidence type="ECO:0000256" key="6">
    <source>
        <dbReference type="ARBA" id="ARBA00023170"/>
    </source>
</evidence>
<dbReference type="EMBL" id="BDGG01000006">
    <property type="protein sequence ID" value="GAV00975.1"/>
    <property type="molecule type" value="Genomic_DNA"/>
</dbReference>
<dbReference type="SMART" id="SM01381">
    <property type="entry name" value="7TM_GPCR_Srsx"/>
    <property type="match status" value="1"/>
</dbReference>
<dbReference type="PANTHER" id="PTHR24235:SF29">
    <property type="entry name" value="GH23382P"/>
    <property type="match status" value="1"/>
</dbReference>
<evidence type="ECO:0000313" key="12">
    <source>
        <dbReference type="EMBL" id="GAV00975.1"/>
    </source>
</evidence>
<dbReference type="Gene3D" id="1.20.1070.10">
    <property type="entry name" value="Rhodopsin 7-helix transmembrane proteins"/>
    <property type="match status" value="1"/>
</dbReference>
<comment type="subcellular location">
    <subcellularLocation>
        <location evidence="1">Membrane</location>
        <topology evidence="1">Multi-pass membrane protein</topology>
    </subcellularLocation>
</comment>
<feature type="transmembrane region" description="Helical" evidence="10">
    <location>
        <begin position="286"/>
        <end position="306"/>
    </location>
</feature>
<dbReference type="GO" id="GO:0042923">
    <property type="term" value="F:neuropeptide binding"/>
    <property type="evidence" value="ECO:0007669"/>
    <property type="project" value="TreeGrafter"/>
</dbReference>
<keyword evidence="4 8" id="KW-0297">G-protein coupled receptor</keyword>
<evidence type="ECO:0000256" key="10">
    <source>
        <dbReference type="SAM" id="Phobius"/>
    </source>
</evidence>
<keyword evidence="6 8" id="KW-0675">Receptor</keyword>
<name>A0A1D1VH49_RAMVA</name>
<dbReference type="Proteomes" id="UP000186922">
    <property type="component" value="Unassembled WGS sequence"/>
</dbReference>
<feature type="transmembrane region" description="Helical" evidence="10">
    <location>
        <begin position="139"/>
        <end position="158"/>
    </location>
</feature>
<feature type="transmembrane region" description="Helical" evidence="10">
    <location>
        <begin position="101"/>
        <end position="127"/>
    </location>
</feature>
<evidence type="ECO:0000256" key="3">
    <source>
        <dbReference type="ARBA" id="ARBA00022989"/>
    </source>
</evidence>
<dbReference type="InterPro" id="IPR000276">
    <property type="entry name" value="GPCR_Rhodpsn"/>
</dbReference>
<feature type="domain" description="G-protein coupled receptors family 1 profile" evidence="11">
    <location>
        <begin position="80"/>
        <end position="348"/>
    </location>
</feature>
<keyword evidence="5 10" id="KW-0472">Membrane</keyword>
<dbReference type="PROSITE" id="PS00237">
    <property type="entry name" value="G_PROTEIN_RECEP_F1_1"/>
    <property type="match status" value="1"/>
</dbReference>
<keyword evidence="2 8" id="KW-0812">Transmembrane</keyword>
<comment type="caution">
    <text evidence="12">The sequence shown here is derived from an EMBL/GenBank/DDBJ whole genome shotgun (WGS) entry which is preliminary data.</text>
</comment>
<evidence type="ECO:0000256" key="9">
    <source>
        <dbReference type="SAM" id="MobiDB-lite"/>
    </source>
</evidence>
<feature type="transmembrane region" description="Helical" evidence="10">
    <location>
        <begin position="64"/>
        <end position="89"/>
    </location>
</feature>
<sequence length="490" mass="55474">MTTEIVGSLTLDIFPKMSDVNHSPVIVPSPIESFHNFSGNTSNMTGMDHSCHPPKFPLPEVEQAMIILAYGLVSFMAVVGNFIVCFIVVSFKNMRRTENFFIFNLALADILMACLCIPFSFIPSLILASYPFGWVMCKLMNYSQGVTVFVASYTLVAISMERYYGIVHPFKAKMRRRKAIVVMCLTWVLALIVTLPTAIFAEVVDEIRVDGTAALHCTERWPDLSKSDGSSYLSYVYGMFLMSFQYFIPVGIMIFAYSTIAVHVWKMETPGEAMKDRDKKLKDEKLRMTKMMVVVVLLYIISWLPINVYNVIADQYSGIMYCYQYIHYIWFVCHWLAMSHATYNPIIYFWMNSKFRAGFIYVLNIIFRWRKLPHEWLVEHKLVGGYTLSTKRFSTVLNKHDSTSTAFTSQLSTRSGLGAKNSQASQEFQASIKKTGSGNRRNTEERYQNACGQRSPLKEARPLLASSASSNGTNSTSANGSSPEGAPRNT</sequence>
<dbReference type="GO" id="GO:0043005">
    <property type="term" value="C:neuron projection"/>
    <property type="evidence" value="ECO:0007669"/>
    <property type="project" value="TreeGrafter"/>
</dbReference>
<dbReference type="InterPro" id="IPR017452">
    <property type="entry name" value="GPCR_Rhodpsn_7TM"/>
</dbReference>
<gene>
    <name evidence="12" type="primary">RvY_11754-1</name>
    <name evidence="12" type="synonym">RvY_11754.1</name>
    <name evidence="12" type="ORF">RvY_11754</name>
</gene>
<dbReference type="AlphaFoldDB" id="A0A1D1VH49"/>
<evidence type="ECO:0000313" key="13">
    <source>
        <dbReference type="Proteomes" id="UP000186922"/>
    </source>
</evidence>
<evidence type="ECO:0000259" key="11">
    <source>
        <dbReference type="PROSITE" id="PS50262"/>
    </source>
</evidence>